<dbReference type="AlphaFoldDB" id="A0A2N9HNW9"/>
<accession>A0A2N9HNW9</accession>
<gene>
    <name evidence="1" type="ORF">FSB_LOCUS43749</name>
</gene>
<dbReference type="EMBL" id="OIVN01004176">
    <property type="protein sequence ID" value="SPD15867.1"/>
    <property type="molecule type" value="Genomic_DNA"/>
</dbReference>
<evidence type="ECO:0000313" key="1">
    <source>
        <dbReference type="EMBL" id="SPD15867.1"/>
    </source>
</evidence>
<proteinExistence type="predicted"/>
<name>A0A2N9HNW9_FAGSY</name>
<reference evidence="1" key="1">
    <citation type="submission" date="2018-02" db="EMBL/GenBank/DDBJ databases">
        <authorList>
            <person name="Cohen D.B."/>
            <person name="Kent A.D."/>
        </authorList>
    </citation>
    <scope>NUCLEOTIDE SEQUENCE</scope>
</reference>
<protein>
    <submittedName>
        <fullName evidence="1">Uncharacterized protein</fullName>
    </submittedName>
</protein>
<organism evidence="1">
    <name type="scientific">Fagus sylvatica</name>
    <name type="common">Beechnut</name>
    <dbReference type="NCBI Taxonomy" id="28930"/>
    <lineage>
        <taxon>Eukaryota</taxon>
        <taxon>Viridiplantae</taxon>
        <taxon>Streptophyta</taxon>
        <taxon>Embryophyta</taxon>
        <taxon>Tracheophyta</taxon>
        <taxon>Spermatophyta</taxon>
        <taxon>Magnoliopsida</taxon>
        <taxon>eudicotyledons</taxon>
        <taxon>Gunneridae</taxon>
        <taxon>Pentapetalae</taxon>
        <taxon>rosids</taxon>
        <taxon>fabids</taxon>
        <taxon>Fagales</taxon>
        <taxon>Fagaceae</taxon>
        <taxon>Fagus</taxon>
    </lineage>
</organism>
<sequence length="40" mass="4640">MVAAMEESQTQMESLDLETEFLALQETERVARFFLFNGAR</sequence>